<evidence type="ECO:0000256" key="8">
    <source>
        <dbReference type="ARBA" id="ARBA00023002"/>
    </source>
</evidence>
<dbReference type="AlphaFoldDB" id="A0AAW1IUM5"/>
<protein>
    <recommendedName>
        <fullName evidence="20">(3R)-3-hydroxyacyl-CoA dehydrogenase</fullName>
        <ecNumber evidence="19">1.1.1.239</ecNumber>
        <ecNumber evidence="4">1.1.1.n12</ecNumber>
    </recommendedName>
    <alternativeName>
        <fullName evidence="22">17-beta-hydroxysteroid dehydrogenase 8</fullName>
    </alternativeName>
    <alternativeName>
        <fullName evidence="21">3-ketoacyl-[acyl-carrier-protein] reductase alpha subunit</fullName>
    </alternativeName>
    <alternativeName>
        <fullName evidence="24">3-oxoacyl-[acyl-carrier-protein] reductase</fullName>
    </alternativeName>
    <alternativeName>
        <fullName evidence="25">Estradiol 17-beta-dehydrogenase 8</fullName>
    </alternativeName>
    <alternativeName>
        <fullName evidence="23">Testosterone 17-beta-dehydrogenase 8</fullName>
    </alternativeName>
</protein>
<keyword evidence="12" id="KW-0275">Fatty acid biosynthesis</keyword>
<dbReference type="EMBL" id="JASPKY010000543">
    <property type="protein sequence ID" value="KAK9693392.1"/>
    <property type="molecule type" value="Genomic_DNA"/>
</dbReference>
<dbReference type="InterPro" id="IPR002347">
    <property type="entry name" value="SDR_fam"/>
</dbReference>
<dbReference type="GO" id="GO:0004303">
    <property type="term" value="F:estradiol 17-beta-dehydrogenase [NAD(P)+] activity"/>
    <property type="evidence" value="ECO:0007669"/>
    <property type="project" value="UniProtKB-EC"/>
</dbReference>
<evidence type="ECO:0000256" key="10">
    <source>
        <dbReference type="ARBA" id="ARBA00023098"/>
    </source>
</evidence>
<evidence type="ECO:0000256" key="24">
    <source>
        <dbReference type="ARBA" id="ARBA00083097"/>
    </source>
</evidence>
<dbReference type="EC" id="1.1.1.239" evidence="19"/>
<dbReference type="PANTHER" id="PTHR42760:SF83">
    <property type="entry name" value="(3R)-3-HYDROXYACYL-COA DEHYDROGENASE"/>
    <property type="match status" value="1"/>
</dbReference>
<evidence type="ECO:0000256" key="23">
    <source>
        <dbReference type="ARBA" id="ARBA00081936"/>
    </source>
</evidence>
<dbReference type="PROSITE" id="PS00061">
    <property type="entry name" value="ADH_SHORT"/>
    <property type="match status" value="1"/>
</dbReference>
<keyword evidence="10" id="KW-0443">Lipid metabolism</keyword>
<comment type="catalytic activity">
    <reaction evidence="17">
        <text>a (3R)-3-hydroxyacyl-CoA + NAD(+) = a 3-oxoacyl-CoA + NADH + H(+)</text>
        <dbReference type="Rhea" id="RHEA:32711"/>
        <dbReference type="ChEBI" id="CHEBI:15378"/>
        <dbReference type="ChEBI" id="CHEBI:57319"/>
        <dbReference type="ChEBI" id="CHEBI:57540"/>
        <dbReference type="ChEBI" id="CHEBI:57945"/>
        <dbReference type="ChEBI" id="CHEBI:90726"/>
        <dbReference type="EC" id="1.1.1.n12"/>
    </reaction>
    <physiologicalReaction direction="left-to-right" evidence="17">
        <dbReference type="Rhea" id="RHEA:32712"/>
    </physiologicalReaction>
</comment>
<gene>
    <name evidence="26" type="ORF">QE152_g34221</name>
</gene>
<evidence type="ECO:0000256" key="6">
    <source>
        <dbReference type="ARBA" id="ARBA00022553"/>
    </source>
</evidence>
<evidence type="ECO:0000256" key="5">
    <source>
        <dbReference type="ARBA" id="ARBA00022516"/>
    </source>
</evidence>
<proteinExistence type="inferred from homology"/>
<evidence type="ECO:0000256" key="15">
    <source>
        <dbReference type="ARBA" id="ARBA00050232"/>
    </source>
</evidence>
<dbReference type="FunFam" id="3.40.50.720:FF:000231">
    <property type="entry name" value="Estradiol 17-beta-dehydrogenase 8"/>
    <property type="match status" value="1"/>
</dbReference>
<dbReference type="PANTHER" id="PTHR42760">
    <property type="entry name" value="SHORT-CHAIN DEHYDROGENASES/REDUCTASES FAMILY MEMBER"/>
    <property type="match status" value="1"/>
</dbReference>
<dbReference type="GO" id="GO:0048038">
    <property type="term" value="F:quinone binding"/>
    <property type="evidence" value="ECO:0007669"/>
    <property type="project" value="TreeGrafter"/>
</dbReference>
<comment type="caution">
    <text evidence="26">The sequence shown here is derived from an EMBL/GenBank/DDBJ whole genome shotgun (WGS) entry which is preliminary data.</text>
</comment>
<dbReference type="GO" id="GO:0047035">
    <property type="term" value="F:testosterone dehydrogenase (NAD+) activity"/>
    <property type="evidence" value="ECO:0007669"/>
    <property type="project" value="UniProtKB-EC"/>
</dbReference>
<evidence type="ECO:0000256" key="22">
    <source>
        <dbReference type="ARBA" id="ARBA00081419"/>
    </source>
</evidence>
<dbReference type="InterPro" id="IPR036291">
    <property type="entry name" value="NAD(P)-bd_dom_sf"/>
</dbReference>
<evidence type="ECO:0000256" key="17">
    <source>
        <dbReference type="ARBA" id="ARBA00052680"/>
    </source>
</evidence>
<evidence type="ECO:0000256" key="9">
    <source>
        <dbReference type="ARBA" id="ARBA00023027"/>
    </source>
</evidence>
<evidence type="ECO:0000256" key="18">
    <source>
        <dbReference type="ARBA" id="ARBA00065174"/>
    </source>
</evidence>
<evidence type="ECO:0000256" key="20">
    <source>
        <dbReference type="ARBA" id="ARBA00070911"/>
    </source>
</evidence>
<keyword evidence="27" id="KW-1185">Reference proteome</keyword>
<sequence>MSGIVAGKLAFVSGAASGIGRATCQVLAREGAVVIGADKNKKGAQETIENISKLHQNNHFSVEISVSDSKSVQNVLQQIMQQYKKPPSIVINCAGITRDNFLLKLSEEDFNEVIDVNLKGTFLVVQTFAKALVDSGINSGSFVNMASIIGKIGNMGQTNYAASKAGVELFTKSAAKEFGKFGIRCNSVLPGFILTPMTETIPDKVKMKLLSTIACNRYGKPEEVAEVIAFLASDKSSYVNGASIEVTGGM</sequence>
<evidence type="ECO:0000313" key="26">
    <source>
        <dbReference type="EMBL" id="KAK9693392.1"/>
    </source>
</evidence>
<reference evidence="26 27" key="1">
    <citation type="journal article" date="2024" name="BMC Genomics">
        <title>De novo assembly and annotation of Popillia japonica's genome with initial clues to its potential as an invasive pest.</title>
        <authorList>
            <person name="Cucini C."/>
            <person name="Boschi S."/>
            <person name="Funari R."/>
            <person name="Cardaioli E."/>
            <person name="Iannotti N."/>
            <person name="Marturano G."/>
            <person name="Paoli F."/>
            <person name="Bruttini M."/>
            <person name="Carapelli A."/>
            <person name="Frati F."/>
            <person name="Nardi F."/>
        </authorList>
    </citation>
    <scope>NUCLEOTIDE SEQUENCE [LARGE SCALE GENOMIC DNA]</scope>
    <source>
        <strain evidence="26">DMR45628</strain>
    </source>
</reference>
<comment type="similarity">
    <text evidence="3">Belongs to the short-chain dehydrogenases/reductases (SDR) family.</text>
</comment>
<dbReference type="PRINTS" id="PR00080">
    <property type="entry name" value="SDRFAMILY"/>
</dbReference>
<evidence type="ECO:0000313" key="27">
    <source>
        <dbReference type="Proteomes" id="UP001458880"/>
    </source>
</evidence>
<comment type="pathway">
    <text evidence="2">Lipid metabolism; fatty acid biosynthesis.</text>
</comment>
<evidence type="ECO:0000256" key="13">
    <source>
        <dbReference type="ARBA" id="ARBA00037929"/>
    </source>
</evidence>
<evidence type="ECO:0000256" key="14">
    <source>
        <dbReference type="ARBA" id="ARBA00049069"/>
    </source>
</evidence>
<comment type="subunit">
    <text evidence="18">Heterotetramer with CBR4; contains two molecules of HSD17B8 and CBR4.</text>
</comment>
<dbReference type="EC" id="1.1.1.n12" evidence="4"/>
<dbReference type="SUPFAM" id="SSF51735">
    <property type="entry name" value="NAD(P)-binding Rossmann-fold domains"/>
    <property type="match status" value="1"/>
</dbReference>
<keyword evidence="9" id="KW-0520">NAD</keyword>
<keyword evidence="6" id="KW-0597">Phosphoprotein</keyword>
<comment type="subcellular location">
    <subcellularLocation>
        <location evidence="1">Mitochondrion matrix</location>
    </subcellularLocation>
</comment>
<evidence type="ECO:0000256" key="21">
    <source>
        <dbReference type="ARBA" id="ARBA00077835"/>
    </source>
</evidence>
<evidence type="ECO:0000256" key="12">
    <source>
        <dbReference type="ARBA" id="ARBA00023160"/>
    </source>
</evidence>
<evidence type="ECO:0000256" key="11">
    <source>
        <dbReference type="ARBA" id="ARBA00023128"/>
    </source>
</evidence>
<keyword evidence="5" id="KW-0444">Lipid biosynthesis</keyword>
<keyword evidence="7" id="KW-0276">Fatty acid metabolism</keyword>
<dbReference type="Gene3D" id="3.40.50.720">
    <property type="entry name" value="NAD(P)-binding Rossmann-like Domain"/>
    <property type="match status" value="1"/>
</dbReference>
<comment type="catalytic activity">
    <reaction evidence="15">
        <text>testosterone + NAD(+) = androst-4-ene-3,17-dione + NADH + H(+)</text>
        <dbReference type="Rhea" id="RHEA:14929"/>
        <dbReference type="ChEBI" id="CHEBI:15378"/>
        <dbReference type="ChEBI" id="CHEBI:16422"/>
        <dbReference type="ChEBI" id="CHEBI:17347"/>
        <dbReference type="ChEBI" id="CHEBI:57540"/>
        <dbReference type="ChEBI" id="CHEBI:57945"/>
        <dbReference type="EC" id="1.1.1.239"/>
    </reaction>
    <physiologicalReaction direction="left-to-right" evidence="15">
        <dbReference type="Rhea" id="RHEA:14930"/>
    </physiologicalReaction>
</comment>
<comment type="pathway">
    <text evidence="13">Steroid biosynthesis; estrogen biosynthesis.</text>
</comment>
<comment type="catalytic activity">
    <reaction evidence="14">
        <text>17beta-estradiol + NAD(+) = estrone + NADH + H(+)</text>
        <dbReference type="Rhea" id="RHEA:24612"/>
        <dbReference type="ChEBI" id="CHEBI:15378"/>
        <dbReference type="ChEBI" id="CHEBI:16469"/>
        <dbReference type="ChEBI" id="CHEBI:17263"/>
        <dbReference type="ChEBI" id="CHEBI:57540"/>
        <dbReference type="ChEBI" id="CHEBI:57945"/>
        <dbReference type="EC" id="1.1.1.62"/>
    </reaction>
    <physiologicalReaction direction="left-to-right" evidence="14">
        <dbReference type="Rhea" id="RHEA:24613"/>
    </physiologicalReaction>
    <physiologicalReaction direction="right-to-left" evidence="14">
        <dbReference type="Rhea" id="RHEA:24614"/>
    </physiologicalReaction>
</comment>
<keyword evidence="8" id="KW-0560">Oxidoreductase</keyword>
<accession>A0AAW1IUM5</accession>
<dbReference type="PRINTS" id="PR00081">
    <property type="entry name" value="GDHRDH"/>
</dbReference>
<dbReference type="Proteomes" id="UP001458880">
    <property type="component" value="Unassembled WGS sequence"/>
</dbReference>
<dbReference type="GO" id="GO:0006633">
    <property type="term" value="P:fatty acid biosynthetic process"/>
    <property type="evidence" value="ECO:0007669"/>
    <property type="project" value="UniProtKB-KW"/>
</dbReference>
<comment type="catalytic activity">
    <reaction evidence="16">
        <text>17beta-hydroxy-5alpha-androstan-3-one + NAD(+) = 5alpha-androstan-3,17-dione + NADH + H(+)</text>
        <dbReference type="Rhea" id="RHEA:41992"/>
        <dbReference type="ChEBI" id="CHEBI:15378"/>
        <dbReference type="ChEBI" id="CHEBI:15994"/>
        <dbReference type="ChEBI" id="CHEBI:16330"/>
        <dbReference type="ChEBI" id="CHEBI:57540"/>
        <dbReference type="ChEBI" id="CHEBI:57945"/>
    </reaction>
    <physiologicalReaction direction="left-to-right" evidence="16">
        <dbReference type="Rhea" id="RHEA:41993"/>
    </physiologicalReaction>
</comment>
<evidence type="ECO:0000256" key="25">
    <source>
        <dbReference type="ARBA" id="ARBA00083258"/>
    </source>
</evidence>
<organism evidence="26 27">
    <name type="scientific">Popillia japonica</name>
    <name type="common">Japanese beetle</name>
    <dbReference type="NCBI Taxonomy" id="7064"/>
    <lineage>
        <taxon>Eukaryota</taxon>
        <taxon>Metazoa</taxon>
        <taxon>Ecdysozoa</taxon>
        <taxon>Arthropoda</taxon>
        <taxon>Hexapoda</taxon>
        <taxon>Insecta</taxon>
        <taxon>Pterygota</taxon>
        <taxon>Neoptera</taxon>
        <taxon>Endopterygota</taxon>
        <taxon>Coleoptera</taxon>
        <taxon>Polyphaga</taxon>
        <taxon>Scarabaeiformia</taxon>
        <taxon>Scarabaeidae</taxon>
        <taxon>Rutelinae</taxon>
        <taxon>Popillia</taxon>
    </lineage>
</organism>
<evidence type="ECO:0000256" key="19">
    <source>
        <dbReference type="ARBA" id="ARBA00066822"/>
    </source>
</evidence>
<evidence type="ECO:0000256" key="3">
    <source>
        <dbReference type="ARBA" id="ARBA00006484"/>
    </source>
</evidence>
<name>A0AAW1IUM5_POPJA</name>
<dbReference type="GO" id="GO:0005759">
    <property type="term" value="C:mitochondrial matrix"/>
    <property type="evidence" value="ECO:0007669"/>
    <property type="project" value="UniProtKB-SubCell"/>
</dbReference>
<evidence type="ECO:0000256" key="2">
    <source>
        <dbReference type="ARBA" id="ARBA00005194"/>
    </source>
</evidence>
<dbReference type="GO" id="GO:0008210">
    <property type="term" value="P:estrogen metabolic process"/>
    <property type="evidence" value="ECO:0007669"/>
    <property type="project" value="UniProtKB-ARBA"/>
</dbReference>
<evidence type="ECO:0000256" key="7">
    <source>
        <dbReference type="ARBA" id="ARBA00022832"/>
    </source>
</evidence>
<evidence type="ECO:0000256" key="1">
    <source>
        <dbReference type="ARBA" id="ARBA00004305"/>
    </source>
</evidence>
<dbReference type="Pfam" id="PF13561">
    <property type="entry name" value="adh_short_C2"/>
    <property type="match status" value="1"/>
</dbReference>
<dbReference type="InterPro" id="IPR020904">
    <property type="entry name" value="Sc_DH/Rdtase_CS"/>
</dbReference>
<evidence type="ECO:0000256" key="4">
    <source>
        <dbReference type="ARBA" id="ARBA00012456"/>
    </source>
</evidence>
<evidence type="ECO:0000256" key="16">
    <source>
        <dbReference type="ARBA" id="ARBA00050435"/>
    </source>
</evidence>
<keyword evidence="11" id="KW-0496">Mitochondrion</keyword>